<evidence type="ECO:0000313" key="1">
    <source>
        <dbReference type="Proteomes" id="UP000095282"/>
    </source>
</evidence>
<protein>
    <submittedName>
        <fullName evidence="2">Rad21_Rec8 domain-containing protein</fullName>
    </submittedName>
</protein>
<organism evidence="1 2">
    <name type="scientific">Caenorhabditis tropicalis</name>
    <dbReference type="NCBI Taxonomy" id="1561998"/>
    <lineage>
        <taxon>Eukaryota</taxon>
        <taxon>Metazoa</taxon>
        <taxon>Ecdysozoa</taxon>
        <taxon>Nematoda</taxon>
        <taxon>Chromadorea</taxon>
        <taxon>Rhabditida</taxon>
        <taxon>Rhabditina</taxon>
        <taxon>Rhabditomorpha</taxon>
        <taxon>Rhabditoidea</taxon>
        <taxon>Rhabditidae</taxon>
        <taxon>Peloderinae</taxon>
        <taxon>Caenorhabditis</taxon>
    </lineage>
</organism>
<dbReference type="Proteomes" id="UP000095282">
    <property type="component" value="Unplaced"/>
</dbReference>
<reference evidence="2" key="1">
    <citation type="submission" date="2016-11" db="UniProtKB">
        <authorList>
            <consortium name="WormBaseParasite"/>
        </authorList>
    </citation>
    <scope>IDENTIFICATION</scope>
</reference>
<name>A0A1I7TPP3_9PELO</name>
<sequence>MADDEDDIVWIREDTEGSPTTPATIIEVAPVLSDAFEPRGPPEVTISAPPPTPPALALITIDKYALLKSGHVAIQKSSLERAFKLLYCQVHVQIPVFALNL</sequence>
<evidence type="ECO:0000313" key="2">
    <source>
        <dbReference type="WBParaSite" id="Csp11.Scaffold629.g10539.t1"/>
    </source>
</evidence>
<accession>A0A1I7TPP3</accession>
<dbReference type="AlphaFoldDB" id="A0A1I7TPP3"/>
<dbReference type="WBParaSite" id="Csp11.Scaffold629.g10539.t1">
    <property type="protein sequence ID" value="Csp11.Scaffold629.g10539.t1"/>
    <property type="gene ID" value="Csp11.Scaffold629.g10539"/>
</dbReference>
<keyword evidence="1" id="KW-1185">Reference proteome</keyword>
<proteinExistence type="predicted"/>